<evidence type="ECO:0000313" key="3">
    <source>
        <dbReference type="Proteomes" id="UP001219605"/>
    </source>
</evidence>
<gene>
    <name evidence="2" type="ORF">PVK37_25375</name>
</gene>
<dbReference type="Proteomes" id="UP001219605">
    <property type="component" value="Chromosome"/>
</dbReference>
<dbReference type="RefSeq" id="WP_275030323.1">
    <property type="nucleotide sequence ID" value="NZ_CP118615.1"/>
</dbReference>
<evidence type="ECO:0000313" key="2">
    <source>
        <dbReference type="EMBL" id="WDZ83765.1"/>
    </source>
</evidence>
<keyword evidence="1" id="KW-1133">Transmembrane helix</keyword>
<keyword evidence="1" id="KW-0472">Membrane</keyword>
<reference evidence="2 3" key="1">
    <citation type="submission" date="2023-02" db="EMBL/GenBank/DDBJ databases">
        <authorList>
            <person name="Mo P."/>
        </authorList>
    </citation>
    <scope>NUCLEOTIDE SEQUENCE [LARGE SCALE GENOMIC DNA]</scope>
    <source>
        <strain evidence="2 3">HUAS 3</strain>
    </source>
</reference>
<keyword evidence="3" id="KW-1185">Reference proteome</keyword>
<accession>A0ABY7ZL93</accession>
<name>A0ABY7ZL93_9ACTN</name>
<proteinExistence type="predicted"/>
<protein>
    <submittedName>
        <fullName evidence="2">Uncharacterized protein</fullName>
    </submittedName>
</protein>
<feature type="transmembrane region" description="Helical" evidence="1">
    <location>
        <begin position="30"/>
        <end position="48"/>
    </location>
</feature>
<evidence type="ECO:0000256" key="1">
    <source>
        <dbReference type="SAM" id="Phobius"/>
    </source>
</evidence>
<dbReference type="EMBL" id="CP118615">
    <property type="protein sequence ID" value="WDZ83765.1"/>
    <property type="molecule type" value="Genomic_DNA"/>
</dbReference>
<sequence length="67" mass="7409">MAAFIAYCLTVVEPAQILSWLPSITVVLKFLSALAGLVAATPPAVRAYRRLVSRNRRRRAVRSARRG</sequence>
<keyword evidence="1" id="KW-0812">Transmembrane</keyword>
<organism evidence="2 3">
    <name type="scientific">Micromonospora cathayae</name>
    <dbReference type="NCBI Taxonomy" id="3028804"/>
    <lineage>
        <taxon>Bacteria</taxon>
        <taxon>Bacillati</taxon>
        <taxon>Actinomycetota</taxon>
        <taxon>Actinomycetes</taxon>
        <taxon>Micromonosporales</taxon>
        <taxon>Micromonosporaceae</taxon>
        <taxon>Micromonospora</taxon>
    </lineage>
</organism>